<protein>
    <submittedName>
        <fullName evidence="8">MFS transporter</fullName>
    </submittedName>
</protein>
<dbReference type="RefSeq" id="WP_264384253.1">
    <property type="nucleotide sequence ID" value="NZ_CP074352.1"/>
</dbReference>
<gene>
    <name evidence="8" type="ORF">KFZ77_11450</name>
</gene>
<organism evidence="8 9">
    <name type="scientific">Siccibacter colletis</name>
    <dbReference type="NCBI Taxonomy" id="1505757"/>
    <lineage>
        <taxon>Bacteria</taxon>
        <taxon>Pseudomonadati</taxon>
        <taxon>Pseudomonadota</taxon>
        <taxon>Gammaproteobacteria</taxon>
        <taxon>Enterobacterales</taxon>
        <taxon>Enterobacteriaceae</taxon>
        <taxon>Siccibacter</taxon>
    </lineage>
</organism>
<evidence type="ECO:0000256" key="3">
    <source>
        <dbReference type="ARBA" id="ARBA00022692"/>
    </source>
</evidence>
<feature type="transmembrane region" description="Helical" evidence="6">
    <location>
        <begin position="44"/>
        <end position="61"/>
    </location>
</feature>
<dbReference type="InterPro" id="IPR050189">
    <property type="entry name" value="MFS_Efflux_Transporters"/>
</dbReference>
<evidence type="ECO:0000256" key="2">
    <source>
        <dbReference type="ARBA" id="ARBA00022475"/>
    </source>
</evidence>
<feature type="transmembrane region" description="Helical" evidence="6">
    <location>
        <begin position="292"/>
        <end position="314"/>
    </location>
</feature>
<feature type="transmembrane region" description="Helical" evidence="6">
    <location>
        <begin position="98"/>
        <end position="120"/>
    </location>
</feature>
<feature type="transmembrane region" description="Helical" evidence="6">
    <location>
        <begin position="268"/>
        <end position="286"/>
    </location>
</feature>
<dbReference type="InterPro" id="IPR036259">
    <property type="entry name" value="MFS_trans_sf"/>
</dbReference>
<dbReference type="InterPro" id="IPR011701">
    <property type="entry name" value="MFS"/>
</dbReference>
<evidence type="ECO:0000256" key="6">
    <source>
        <dbReference type="SAM" id="Phobius"/>
    </source>
</evidence>
<name>A0ABY6J9I7_9ENTR</name>
<feature type="domain" description="Major facilitator superfamily (MFS) profile" evidence="7">
    <location>
        <begin position="1"/>
        <end position="377"/>
    </location>
</feature>
<evidence type="ECO:0000256" key="1">
    <source>
        <dbReference type="ARBA" id="ARBA00004651"/>
    </source>
</evidence>
<dbReference type="PANTHER" id="PTHR43124:SF3">
    <property type="entry name" value="CHLORAMPHENICOL EFFLUX PUMP RV0191"/>
    <property type="match status" value="1"/>
</dbReference>
<evidence type="ECO:0000259" key="7">
    <source>
        <dbReference type="PROSITE" id="PS50850"/>
    </source>
</evidence>
<dbReference type="Gene3D" id="1.20.1250.20">
    <property type="entry name" value="MFS general substrate transporter like domains"/>
    <property type="match status" value="1"/>
</dbReference>
<dbReference type="Pfam" id="PF07690">
    <property type="entry name" value="MFS_1"/>
    <property type="match status" value="1"/>
</dbReference>
<feature type="transmembrane region" description="Helical" evidence="6">
    <location>
        <begin position="158"/>
        <end position="181"/>
    </location>
</feature>
<evidence type="ECO:0000256" key="5">
    <source>
        <dbReference type="ARBA" id="ARBA00023136"/>
    </source>
</evidence>
<evidence type="ECO:0000313" key="8">
    <source>
        <dbReference type="EMBL" id="UYU30508.1"/>
    </source>
</evidence>
<accession>A0ABY6J9I7</accession>
<evidence type="ECO:0000313" key="9">
    <source>
        <dbReference type="Proteomes" id="UP001156318"/>
    </source>
</evidence>
<feature type="transmembrane region" description="Helical" evidence="6">
    <location>
        <begin position="354"/>
        <end position="371"/>
    </location>
</feature>
<feature type="transmembrane region" description="Helical" evidence="6">
    <location>
        <begin position="202"/>
        <end position="221"/>
    </location>
</feature>
<reference evidence="8 9" key="1">
    <citation type="submission" date="2021-05" db="EMBL/GenBank/DDBJ databases">
        <title>Isolation, identification, and the growth promoting effects of Pantoea dispersa strain YSD J2 from the aboveground leaves of Cyperus esculentus L.Var. Sativus.</title>
        <authorList>
            <person name="Wang S."/>
            <person name="Tang X.M."/>
            <person name="Huang Y.N."/>
        </authorList>
    </citation>
    <scope>NUCLEOTIDE SEQUENCE [LARGE SCALE GENOMIC DNA]</scope>
    <source>
        <strain evidence="9">YSD YN2</strain>
    </source>
</reference>
<dbReference type="EMBL" id="CP074352">
    <property type="protein sequence ID" value="UYU30508.1"/>
    <property type="molecule type" value="Genomic_DNA"/>
</dbReference>
<keyword evidence="3 6" id="KW-0812">Transmembrane</keyword>
<keyword evidence="2" id="KW-1003">Cell membrane</keyword>
<dbReference type="Proteomes" id="UP001156318">
    <property type="component" value="Chromosome"/>
</dbReference>
<feature type="transmembrane region" description="Helical" evidence="6">
    <location>
        <begin position="326"/>
        <end position="348"/>
    </location>
</feature>
<keyword evidence="4 6" id="KW-1133">Transmembrane helix</keyword>
<evidence type="ECO:0000256" key="4">
    <source>
        <dbReference type="ARBA" id="ARBA00022989"/>
    </source>
</evidence>
<proteinExistence type="predicted"/>
<dbReference type="InterPro" id="IPR020846">
    <property type="entry name" value="MFS_dom"/>
</dbReference>
<comment type="subcellular location">
    <subcellularLocation>
        <location evidence="1">Cell membrane</location>
        <topology evidence="1">Multi-pass membrane protein</topology>
    </subcellularLocation>
</comment>
<feature type="transmembrane region" description="Helical" evidence="6">
    <location>
        <begin position="241"/>
        <end position="261"/>
    </location>
</feature>
<sequence length="389" mass="39611">MRNDLALSLTGFSLIAVTYGLARFSWGLMLPDIAQDVPFSPRIAGVIAACSFVAYCLASLSASRVTARFGPRLTGITATLFAAAGLMLLASAGSPGMLAAGLFIAGLSSGLASPSLAAAVSRCVSATRQPQVNTVINAGTGGGIILSVPVLMLLPGGWRSACVVFAVIALLCLIPLLRWLPGRSETPASPDAGIISRLRQPVMRRLATIALVSGIASAAWWSFGPDVLRQHVRVDDQAASLLWLVSGGAGVLGVFTGPAAARFGLTGIYRVAQLAMALPLLGLAFTQGFNGWLIPAVALCGAGYITLSGVLLVHGANAAPDTPASGVGLAFFMLAVGQVIGSMLFGLLYNDAGAPAALIAFCVLGLGLAGITPERSAARLSGKSPEKEI</sequence>
<feature type="transmembrane region" description="Helical" evidence="6">
    <location>
        <begin position="73"/>
        <end position="92"/>
    </location>
</feature>
<dbReference type="SUPFAM" id="SSF103473">
    <property type="entry name" value="MFS general substrate transporter"/>
    <property type="match status" value="1"/>
</dbReference>
<dbReference type="PROSITE" id="PS50850">
    <property type="entry name" value="MFS"/>
    <property type="match status" value="1"/>
</dbReference>
<keyword evidence="5 6" id="KW-0472">Membrane</keyword>
<keyword evidence="9" id="KW-1185">Reference proteome</keyword>
<dbReference type="PANTHER" id="PTHR43124">
    <property type="entry name" value="PURINE EFFLUX PUMP PBUE"/>
    <property type="match status" value="1"/>
</dbReference>
<feature type="transmembrane region" description="Helical" evidence="6">
    <location>
        <begin position="132"/>
        <end position="152"/>
    </location>
</feature>